<reference evidence="4" key="1">
    <citation type="submission" date="2022-07" db="EMBL/GenBank/DDBJ databases">
        <title>Bacterial species isolated from the porcine tonsil microbiota.</title>
        <authorList>
            <person name="Oliveira I.M.F."/>
        </authorList>
    </citation>
    <scope>NUCLEOTIDE SEQUENCE</scope>
    <source>
        <strain evidence="4">8QC2O2</strain>
    </source>
</reference>
<dbReference type="Pfam" id="PF02397">
    <property type="entry name" value="Bac_transf"/>
    <property type="match status" value="1"/>
</dbReference>
<evidence type="ECO:0000259" key="3">
    <source>
        <dbReference type="Pfam" id="PF02397"/>
    </source>
</evidence>
<accession>A0AAW5LGJ0</accession>
<dbReference type="RefSeq" id="WP_145425647.1">
    <property type="nucleotide sequence ID" value="NZ_JANILD010000003.1"/>
</dbReference>
<dbReference type="InterPro" id="IPR003362">
    <property type="entry name" value="Bact_transf"/>
</dbReference>
<name>A0AAW5LGJ0_MAMSC</name>
<keyword evidence="2" id="KW-0812">Transmembrane</keyword>
<evidence type="ECO:0000256" key="2">
    <source>
        <dbReference type="SAM" id="Phobius"/>
    </source>
</evidence>
<gene>
    <name evidence="4" type="ORF">NQ032_08260</name>
</gene>
<evidence type="ECO:0000256" key="1">
    <source>
        <dbReference type="ARBA" id="ARBA00006464"/>
    </source>
</evidence>
<evidence type="ECO:0000313" key="4">
    <source>
        <dbReference type="EMBL" id="MCQ9303591.1"/>
    </source>
</evidence>
<sequence length="230" mass="26605">MYNQYNTELKIVSSEIKPDFNKIEYKYLKKLNKEIKVEKSYYLVKRFFDVFVGLITLYLTFPLIIIFSILIFLETFSNPLYSQTRVGLMGKPIKIYKIRSMYKDAEKNGIKWADANDPRITKIGKLIRKTRIDELPQLINVIKGDMSFIGPRPERPEFVELFSESINGFEKRCLVKPGLSGLAQIQGGYELSPSKKLQYDLKYIEKGSLLMEVFIILKTFAVIITGSGAR</sequence>
<dbReference type="PANTHER" id="PTHR30576">
    <property type="entry name" value="COLANIC BIOSYNTHESIS UDP-GLUCOSE LIPID CARRIER TRANSFERASE"/>
    <property type="match status" value="1"/>
</dbReference>
<organism evidence="4 5">
    <name type="scientific">Mammaliicoccus sciuri</name>
    <name type="common">Staphylococcus sciuri</name>
    <dbReference type="NCBI Taxonomy" id="1296"/>
    <lineage>
        <taxon>Bacteria</taxon>
        <taxon>Bacillati</taxon>
        <taxon>Bacillota</taxon>
        <taxon>Bacilli</taxon>
        <taxon>Bacillales</taxon>
        <taxon>Staphylococcaceae</taxon>
        <taxon>Mammaliicoccus</taxon>
    </lineage>
</organism>
<keyword evidence="2" id="KW-0472">Membrane</keyword>
<proteinExistence type="inferred from homology"/>
<feature type="domain" description="Bacterial sugar transferase" evidence="3">
    <location>
        <begin position="45"/>
        <end position="224"/>
    </location>
</feature>
<feature type="transmembrane region" description="Helical" evidence="2">
    <location>
        <begin position="50"/>
        <end position="73"/>
    </location>
</feature>
<dbReference type="PANTHER" id="PTHR30576:SF0">
    <property type="entry name" value="UNDECAPRENYL-PHOSPHATE N-ACETYLGALACTOSAMINYL 1-PHOSPHATE TRANSFERASE-RELATED"/>
    <property type="match status" value="1"/>
</dbReference>
<keyword evidence="4" id="KW-0808">Transferase</keyword>
<dbReference type="EMBL" id="JANILD010000003">
    <property type="protein sequence ID" value="MCQ9303591.1"/>
    <property type="molecule type" value="Genomic_DNA"/>
</dbReference>
<keyword evidence="2" id="KW-1133">Transmembrane helix</keyword>
<comment type="caution">
    <text evidence="4">The sequence shown here is derived from an EMBL/GenBank/DDBJ whole genome shotgun (WGS) entry which is preliminary data.</text>
</comment>
<protein>
    <submittedName>
        <fullName evidence="4">Sugar transferase</fullName>
    </submittedName>
</protein>
<dbReference type="GO" id="GO:0016780">
    <property type="term" value="F:phosphotransferase activity, for other substituted phosphate groups"/>
    <property type="evidence" value="ECO:0007669"/>
    <property type="project" value="TreeGrafter"/>
</dbReference>
<dbReference type="AlphaFoldDB" id="A0AAW5LGJ0"/>
<evidence type="ECO:0000313" key="5">
    <source>
        <dbReference type="Proteomes" id="UP001204068"/>
    </source>
</evidence>
<comment type="similarity">
    <text evidence="1">Belongs to the bacterial sugar transferase family.</text>
</comment>
<dbReference type="Proteomes" id="UP001204068">
    <property type="component" value="Unassembled WGS sequence"/>
</dbReference>